<dbReference type="EMBL" id="SLZR01000006">
    <property type="protein sequence ID" value="TCS41356.1"/>
    <property type="molecule type" value="Genomic_DNA"/>
</dbReference>
<evidence type="ECO:0000313" key="2">
    <source>
        <dbReference type="Proteomes" id="UP000295793"/>
    </source>
</evidence>
<dbReference type="RefSeq" id="WP_132701329.1">
    <property type="nucleotide sequence ID" value="NZ_SLZR01000006.1"/>
</dbReference>
<dbReference type="Proteomes" id="UP000295793">
    <property type="component" value="Unassembled WGS sequence"/>
</dbReference>
<gene>
    <name evidence="1" type="ORF">BCF53_10687</name>
</gene>
<evidence type="ECO:0000313" key="1">
    <source>
        <dbReference type="EMBL" id="TCS41356.1"/>
    </source>
</evidence>
<reference evidence="1 2" key="1">
    <citation type="submission" date="2019-03" db="EMBL/GenBank/DDBJ databases">
        <title>Genomic Encyclopedia of Archaeal and Bacterial Type Strains, Phase II (KMG-II): from individual species to whole genera.</title>
        <authorList>
            <person name="Goeker M."/>
        </authorList>
    </citation>
    <scope>NUCLEOTIDE SEQUENCE [LARGE SCALE GENOMIC DNA]</scope>
    <source>
        <strain evidence="1 2">DSM 15388</strain>
    </source>
</reference>
<sequence>MNRAPDIEIYVPKITAGEAADWLTEVFTHCELGRKKKGMPKNAQPVYVQWQSQKIFGVIYEQVVNGYTSIWLDSNELPWPSDKECAHSAAEYFNRPVRFVEDSWQQQQDPDAWQEVSENGETQSLIWKT</sequence>
<proteinExistence type="predicted"/>
<keyword evidence="2" id="KW-1185">Reference proteome</keyword>
<organism evidence="1 2">
    <name type="scientific">Reinekea marinisedimentorum</name>
    <dbReference type="NCBI Taxonomy" id="230495"/>
    <lineage>
        <taxon>Bacteria</taxon>
        <taxon>Pseudomonadati</taxon>
        <taxon>Pseudomonadota</taxon>
        <taxon>Gammaproteobacteria</taxon>
        <taxon>Oceanospirillales</taxon>
        <taxon>Saccharospirillaceae</taxon>
        <taxon>Reinekea</taxon>
    </lineage>
</organism>
<dbReference type="AlphaFoldDB" id="A0A4R3I8M9"/>
<protein>
    <submittedName>
        <fullName evidence="1">Uncharacterized protein</fullName>
    </submittedName>
</protein>
<name>A0A4R3I8M9_9GAMM</name>
<dbReference type="OrthoDB" id="1495305at2"/>
<comment type="caution">
    <text evidence="1">The sequence shown here is derived from an EMBL/GenBank/DDBJ whole genome shotgun (WGS) entry which is preliminary data.</text>
</comment>
<accession>A0A4R3I8M9</accession>